<dbReference type="RefSeq" id="WP_188987176.1">
    <property type="nucleotide sequence ID" value="NZ_BMMT01000006.1"/>
</dbReference>
<evidence type="ECO:0000313" key="2">
    <source>
        <dbReference type="EMBL" id="GGI83972.1"/>
    </source>
</evidence>
<feature type="region of interest" description="Disordered" evidence="1">
    <location>
        <begin position="1"/>
        <end position="88"/>
    </location>
</feature>
<sequence>MNASGRAAFRRGPSQCGPSRPNPRNRGAVDASTSGDAGGLSGAAAAGRSRSARCRRCSRDRPTSAAGRIAESLHLRTGGTEGRRSYRNPLARRRDTLAFLDDTVESALALAAES</sequence>
<evidence type="ECO:0000256" key="1">
    <source>
        <dbReference type="SAM" id="MobiDB-lite"/>
    </source>
</evidence>
<accession>A0A917NAY0</accession>
<dbReference type="Proteomes" id="UP000597989">
    <property type="component" value="Unassembled WGS sequence"/>
</dbReference>
<name>A0A917NAY0_9PSEU</name>
<comment type="caution">
    <text evidence="2">The sequence shown here is derived from an EMBL/GenBank/DDBJ whole genome shotgun (WGS) entry which is preliminary data.</text>
</comment>
<reference evidence="2 3" key="1">
    <citation type="journal article" date="2014" name="Int. J. Syst. Evol. Microbiol.">
        <title>Complete genome sequence of Corynebacterium casei LMG S-19264T (=DSM 44701T), isolated from a smear-ripened cheese.</title>
        <authorList>
            <consortium name="US DOE Joint Genome Institute (JGI-PGF)"/>
            <person name="Walter F."/>
            <person name="Albersmeier A."/>
            <person name="Kalinowski J."/>
            <person name="Ruckert C."/>
        </authorList>
    </citation>
    <scope>NUCLEOTIDE SEQUENCE [LARGE SCALE GENOMIC DNA]</scope>
    <source>
        <strain evidence="2 3">CGMCC 4.7206</strain>
    </source>
</reference>
<protein>
    <submittedName>
        <fullName evidence="2">Uncharacterized protein</fullName>
    </submittedName>
</protein>
<evidence type="ECO:0000313" key="3">
    <source>
        <dbReference type="Proteomes" id="UP000597989"/>
    </source>
</evidence>
<organism evidence="2 3">
    <name type="scientific">Saccharopolyspora thermophila</name>
    <dbReference type="NCBI Taxonomy" id="89367"/>
    <lineage>
        <taxon>Bacteria</taxon>
        <taxon>Bacillati</taxon>
        <taxon>Actinomycetota</taxon>
        <taxon>Actinomycetes</taxon>
        <taxon>Pseudonocardiales</taxon>
        <taxon>Pseudonocardiaceae</taxon>
        <taxon>Saccharopolyspora</taxon>
    </lineage>
</organism>
<dbReference type="EMBL" id="BMMT01000006">
    <property type="protein sequence ID" value="GGI83972.1"/>
    <property type="molecule type" value="Genomic_DNA"/>
</dbReference>
<proteinExistence type="predicted"/>
<dbReference type="AlphaFoldDB" id="A0A917NAY0"/>
<gene>
    <name evidence="2" type="ORF">GCM10011581_21450</name>
</gene>